<proteinExistence type="predicted"/>
<dbReference type="Proteomes" id="UP001229409">
    <property type="component" value="Unassembled WGS sequence"/>
</dbReference>
<name>A0AAP4A0T0_PAEPO</name>
<accession>A0AAP4A0T0</accession>
<sequence length="178" mass="20783">MNFTSFRVNLFYHRRVIRRAGQTNLIGTVTSCSKPATQAVWHARQVRLYFDSKRSVQMLNTELEYRERIRKLAVCIVKHYRGKGPDNVKVSLDSPLRITVEIRGTLSNLSEILVHEGAEDKVREYWDVLRPYLEKEFMNEAEKTLGSPFTYTWEVCPSVHGDGHIIITLELQHIHRLD</sequence>
<dbReference type="RefSeq" id="WP_233903738.1">
    <property type="nucleotide sequence ID" value="NZ_CP017968.3"/>
</dbReference>
<dbReference type="EMBL" id="JARVWT010000002">
    <property type="protein sequence ID" value="MDH2330885.1"/>
    <property type="molecule type" value="Genomic_DNA"/>
</dbReference>
<evidence type="ECO:0000313" key="2">
    <source>
        <dbReference type="Proteomes" id="UP001229409"/>
    </source>
</evidence>
<protein>
    <recommendedName>
        <fullName evidence="3">DUF2294 domain-containing protein</fullName>
    </recommendedName>
</protein>
<comment type="caution">
    <text evidence="1">The sequence shown here is derived from an EMBL/GenBank/DDBJ whole genome shotgun (WGS) entry which is preliminary data.</text>
</comment>
<dbReference type="PROSITE" id="PS51257">
    <property type="entry name" value="PROKAR_LIPOPROTEIN"/>
    <property type="match status" value="1"/>
</dbReference>
<gene>
    <name evidence="1" type="ORF">QDS18_08375</name>
</gene>
<dbReference type="AlphaFoldDB" id="A0AAP4A0T0"/>
<evidence type="ECO:0008006" key="3">
    <source>
        <dbReference type="Google" id="ProtNLM"/>
    </source>
</evidence>
<evidence type="ECO:0000313" key="1">
    <source>
        <dbReference type="EMBL" id="MDH2330885.1"/>
    </source>
</evidence>
<organism evidence="1 2">
    <name type="scientific">Paenibacillus polymyxa</name>
    <name type="common">Bacillus polymyxa</name>
    <dbReference type="NCBI Taxonomy" id="1406"/>
    <lineage>
        <taxon>Bacteria</taxon>
        <taxon>Bacillati</taxon>
        <taxon>Bacillota</taxon>
        <taxon>Bacilli</taxon>
        <taxon>Bacillales</taxon>
        <taxon>Paenibacillaceae</taxon>
        <taxon>Paenibacillus</taxon>
    </lineage>
</organism>
<reference evidence="1" key="1">
    <citation type="submission" date="2023-04" db="EMBL/GenBank/DDBJ databases">
        <title>Uncovering the Secrets of Slow-Growing Bacteria in Tropical Savanna Soil through Cultivation and Genomic Analysis.</title>
        <authorList>
            <person name="Goncalves O.S."/>
            <person name="Santana M.F."/>
        </authorList>
    </citation>
    <scope>NUCLEOTIDE SEQUENCE</scope>
    <source>
        <strain evidence="1">ANTI</strain>
    </source>
</reference>